<organism evidence="2 3">
    <name type="scientific">Rathayibacter caricis DSM 15933</name>
    <dbReference type="NCBI Taxonomy" id="1328867"/>
    <lineage>
        <taxon>Bacteria</taxon>
        <taxon>Bacillati</taxon>
        <taxon>Actinomycetota</taxon>
        <taxon>Actinomycetes</taxon>
        <taxon>Micrococcales</taxon>
        <taxon>Microbacteriaceae</taxon>
        <taxon>Rathayibacter</taxon>
    </lineage>
</organism>
<accession>A0A2T4UTV3</accession>
<sequence>MTELLMSTRPPARGRRDSFAERSLALRDAAAVGWLQGRGLWCEPRGPFHLFADRLVDGPFELLRVWHTPARVGRSAQHPSSGTVIQIDGAIVLSTATESVGLEPGGVALLPSSGPWTLEGAVASARIEIRSRPGLWPPDVARHRIETLDAISTPFREVLVATAISALSSSLRPEDAGFSAFRQAVENLAAGLPALRSGPTATTPEETLRREALQLIAKEAADPDLTVAGLADRLLVSDRHLHRAFAEHGATPLAEIRAARADLARQHLALHPGRTGPDRLEIARRSGFRTVRAMNEALRASR</sequence>
<dbReference type="EMBL" id="PZPL01000001">
    <property type="protein sequence ID" value="PTL72933.1"/>
    <property type="molecule type" value="Genomic_DNA"/>
</dbReference>
<protein>
    <recommendedName>
        <fullName evidence="1">HTH araC/xylS-type domain-containing protein</fullName>
    </recommendedName>
</protein>
<dbReference type="GO" id="GO:0043565">
    <property type="term" value="F:sequence-specific DNA binding"/>
    <property type="evidence" value="ECO:0007669"/>
    <property type="project" value="InterPro"/>
</dbReference>
<dbReference type="RefSeq" id="WP_107574546.1">
    <property type="nucleotide sequence ID" value="NZ_PZPL01000001.1"/>
</dbReference>
<evidence type="ECO:0000259" key="1">
    <source>
        <dbReference type="PROSITE" id="PS01124"/>
    </source>
</evidence>
<dbReference type="Gene3D" id="1.10.10.60">
    <property type="entry name" value="Homeodomain-like"/>
    <property type="match status" value="1"/>
</dbReference>
<dbReference type="Pfam" id="PF12833">
    <property type="entry name" value="HTH_18"/>
    <property type="match status" value="1"/>
</dbReference>
<dbReference type="AlphaFoldDB" id="A0A2T4UTV3"/>
<evidence type="ECO:0000313" key="3">
    <source>
        <dbReference type="Proteomes" id="UP000241085"/>
    </source>
</evidence>
<comment type="caution">
    <text evidence="2">The sequence shown here is derived from an EMBL/GenBank/DDBJ whole genome shotgun (WGS) entry which is preliminary data.</text>
</comment>
<gene>
    <name evidence="2" type="ORF">C1I63_08775</name>
</gene>
<feature type="domain" description="HTH araC/xylS-type" evidence="1">
    <location>
        <begin position="210"/>
        <end position="302"/>
    </location>
</feature>
<proteinExistence type="predicted"/>
<dbReference type="InterPro" id="IPR018060">
    <property type="entry name" value="HTH_AraC"/>
</dbReference>
<dbReference type="GO" id="GO:0003700">
    <property type="term" value="F:DNA-binding transcription factor activity"/>
    <property type="evidence" value="ECO:0007669"/>
    <property type="project" value="InterPro"/>
</dbReference>
<evidence type="ECO:0000313" key="2">
    <source>
        <dbReference type="EMBL" id="PTL72933.1"/>
    </source>
</evidence>
<dbReference type="SMART" id="SM00342">
    <property type="entry name" value="HTH_ARAC"/>
    <property type="match status" value="1"/>
</dbReference>
<dbReference type="Proteomes" id="UP000241085">
    <property type="component" value="Unassembled WGS sequence"/>
</dbReference>
<reference evidence="2 3" key="1">
    <citation type="submission" date="2018-03" db="EMBL/GenBank/DDBJ databases">
        <title>Bacteriophage NCPPB3778 and a type I-E CRISPR drive the evolution of the US Biological Select Agent, Rathayibacter toxicus.</title>
        <authorList>
            <person name="Davis E.W.II."/>
            <person name="Tabima J.F."/>
            <person name="Weisberg A.J."/>
            <person name="Dantas Lopes L."/>
            <person name="Wiseman M.S."/>
            <person name="Wiseman M.S."/>
            <person name="Pupko T."/>
            <person name="Belcher M.S."/>
            <person name="Sechler A.J."/>
            <person name="Tancos M.A."/>
            <person name="Schroeder B.K."/>
            <person name="Murray T.D."/>
            <person name="Luster D.G."/>
            <person name="Schneider W.L."/>
            <person name="Rogers E."/>
            <person name="Andreote F.D."/>
            <person name="Grunwald N.J."/>
            <person name="Putnam M.L."/>
            <person name="Chang J.H."/>
        </authorList>
    </citation>
    <scope>NUCLEOTIDE SEQUENCE [LARGE SCALE GENOMIC DNA]</scope>
    <source>
        <strain evidence="2 3">DSM 15933</strain>
    </source>
</reference>
<dbReference type="PROSITE" id="PS01124">
    <property type="entry name" value="HTH_ARAC_FAMILY_2"/>
    <property type="match status" value="1"/>
</dbReference>
<keyword evidence="3" id="KW-1185">Reference proteome</keyword>
<name>A0A2T4UTV3_9MICO</name>